<dbReference type="RefSeq" id="WP_116441900.1">
    <property type="nucleotide sequence ID" value="NZ_BHEO01000008.1"/>
</dbReference>
<dbReference type="InterPro" id="IPR045076">
    <property type="entry name" value="MutS"/>
</dbReference>
<sequence>MGQDILLLLIIFVLIIVFLYQIAANAKRRERYLKNTWKEAWGTASEKEYDRTKYESISHYFQQLLRKGKITEPYVDDITWNDLDLDEVYQVMDHTTSSVGAEYLYYLLRTPVLSEEKLKERDRLMEFFTKNEEERLRLQYLFYEIGGMPKYSVSDYIDRLEDVRREKNSRHYLAIAAIAVGVGALLAAPGVGMILLIAAAVWNIKSYFVRKSEIEPYIATFSYLIRVLRAAEALGKEKIPELQFYLDRLHKIREEMNVFLKHSHVLVAGRGATGSMVDAVLDYIRMLFHIDLIKFNSMLEMAEKHRGKIEEVIQIIGYLDSMISAASFRTFLPYYEKPNFTEGKKAEICLENVYHPLLADPVANSVIAHRGILLTGSNASGKSTFLKTVAINTVLAQTIFTCPAAKYEAPFFQIYSSMALRDNLQGNESYYIVEIKSLKRILNHVNEDVPMLCFVDEVLRGTNTVERIAASAQILKSLAKEGVICFAATHDIELTHLLENCYDNYHFQETIMDEDILFDYCLQKGRAVSRNAIKLLRLIGYEDRITDEAEKMAEEFLATGNWTRQEERICM</sequence>
<dbReference type="PANTHER" id="PTHR11361">
    <property type="entry name" value="DNA MISMATCH REPAIR PROTEIN MUTS FAMILY MEMBER"/>
    <property type="match status" value="1"/>
</dbReference>
<dbReference type="GO" id="GO:0030983">
    <property type="term" value="F:mismatched DNA binding"/>
    <property type="evidence" value="ECO:0007669"/>
    <property type="project" value="InterPro"/>
</dbReference>
<dbReference type="Gene3D" id="1.10.1420.10">
    <property type="match status" value="1"/>
</dbReference>
<comment type="caution">
    <text evidence="7">The sequence shown here is derived from an EMBL/GenBank/DDBJ whole genome shotgun (WGS) entry which is preliminary data.</text>
</comment>
<dbReference type="EMBL" id="SLZV01000011">
    <property type="protein sequence ID" value="TCS68109.1"/>
    <property type="molecule type" value="Genomic_DNA"/>
</dbReference>
<reference evidence="6 9" key="1">
    <citation type="journal article" date="2018" name="Int. J. Syst. Evol. Microbiol.">
        <title>Draft Genome Sequence of Faecalimonas umbilicata JCM 30896T, an Acetate-Producing Bacterium Isolated from Human Feces.</title>
        <authorList>
            <person name="Sakamoto M."/>
            <person name="Ikeyama N."/>
            <person name="Yuki M."/>
            <person name="Ohkuma M."/>
        </authorList>
    </citation>
    <scope>NUCLEOTIDE SEQUENCE [LARGE SCALE GENOMIC DNA]</scope>
    <source>
        <strain evidence="6 9">EGH7</strain>
    </source>
</reference>
<dbReference type="GO" id="GO:0140664">
    <property type="term" value="F:ATP-dependent DNA damage sensor activity"/>
    <property type="evidence" value="ECO:0007669"/>
    <property type="project" value="InterPro"/>
</dbReference>
<accession>A0A4R3JNM0</accession>
<dbReference type="SUPFAM" id="SSF52540">
    <property type="entry name" value="P-loop containing nucleoside triphosphate hydrolases"/>
    <property type="match status" value="1"/>
</dbReference>
<keyword evidence="4" id="KW-0812">Transmembrane</keyword>
<keyword evidence="9" id="KW-1185">Reference proteome</keyword>
<dbReference type="InterPro" id="IPR027417">
    <property type="entry name" value="P-loop_NTPase"/>
</dbReference>
<dbReference type="Gene3D" id="3.40.50.300">
    <property type="entry name" value="P-loop containing nucleotide triphosphate hydrolases"/>
    <property type="match status" value="1"/>
</dbReference>
<feature type="domain" description="DNA mismatch repair proteins mutS family" evidence="5">
    <location>
        <begin position="369"/>
        <end position="554"/>
    </location>
</feature>
<dbReference type="Pfam" id="PF00488">
    <property type="entry name" value="MutS_V"/>
    <property type="match status" value="1"/>
</dbReference>
<dbReference type="SMART" id="SM00534">
    <property type="entry name" value="MUTSac"/>
    <property type="match status" value="1"/>
</dbReference>
<reference evidence="7 8" key="2">
    <citation type="submission" date="2019-03" db="EMBL/GenBank/DDBJ databases">
        <title>Genomic Encyclopedia of Type Strains, Phase IV (KMG-IV): sequencing the most valuable type-strain genomes for metagenomic binning, comparative biology and taxonomic classification.</title>
        <authorList>
            <person name="Goeker M."/>
        </authorList>
    </citation>
    <scope>NUCLEOTIDE SEQUENCE [LARGE SCALE GENOMIC DNA]</scope>
    <source>
        <strain evidence="7 8">DSM 103426</strain>
    </source>
</reference>
<dbReference type="InterPro" id="IPR036187">
    <property type="entry name" value="DNA_mismatch_repair_MutS_sf"/>
</dbReference>
<evidence type="ECO:0000313" key="9">
    <source>
        <dbReference type="Proteomes" id="UP000702954"/>
    </source>
</evidence>
<feature type="transmembrane region" description="Helical" evidence="4">
    <location>
        <begin position="6"/>
        <end position="24"/>
    </location>
</feature>
<protein>
    <submittedName>
        <fullName evidence="6">DNA mismatch repair protein MutS</fullName>
    </submittedName>
    <submittedName>
        <fullName evidence="7">MutS-like protein</fullName>
    </submittedName>
</protein>
<dbReference type="EMBL" id="BHEO01000008">
    <property type="protein sequence ID" value="GBU05603.1"/>
    <property type="molecule type" value="Genomic_DNA"/>
</dbReference>
<evidence type="ECO:0000259" key="5">
    <source>
        <dbReference type="SMART" id="SM00534"/>
    </source>
</evidence>
<dbReference type="Proteomes" id="UP000702954">
    <property type="component" value="Unassembled WGS sequence"/>
</dbReference>
<organism evidence="7 8">
    <name type="scientific">Faecalimonas umbilicata</name>
    <dbReference type="NCBI Taxonomy" id="1912855"/>
    <lineage>
        <taxon>Bacteria</taxon>
        <taxon>Bacillati</taxon>
        <taxon>Bacillota</taxon>
        <taxon>Clostridia</taxon>
        <taxon>Lachnospirales</taxon>
        <taxon>Lachnospiraceae</taxon>
        <taxon>Faecalimonas</taxon>
    </lineage>
</organism>
<evidence type="ECO:0000313" key="7">
    <source>
        <dbReference type="EMBL" id="TCS68109.1"/>
    </source>
</evidence>
<dbReference type="InterPro" id="IPR000432">
    <property type="entry name" value="DNA_mismatch_repair_MutS_C"/>
</dbReference>
<evidence type="ECO:0000256" key="1">
    <source>
        <dbReference type="ARBA" id="ARBA00022741"/>
    </source>
</evidence>
<keyword evidence="2" id="KW-0067">ATP-binding</keyword>
<dbReference type="GO" id="GO:0006298">
    <property type="term" value="P:mismatch repair"/>
    <property type="evidence" value="ECO:0007669"/>
    <property type="project" value="InterPro"/>
</dbReference>
<keyword evidence="1" id="KW-0547">Nucleotide-binding</keyword>
<dbReference type="GO" id="GO:0005829">
    <property type="term" value="C:cytosol"/>
    <property type="evidence" value="ECO:0007669"/>
    <property type="project" value="TreeGrafter"/>
</dbReference>
<name>A0A4R3JNM0_9FIRM</name>
<keyword evidence="4" id="KW-0472">Membrane</keyword>
<evidence type="ECO:0000256" key="4">
    <source>
        <dbReference type="SAM" id="Phobius"/>
    </source>
</evidence>
<proteinExistence type="predicted"/>
<dbReference type="SUPFAM" id="SSF48334">
    <property type="entry name" value="DNA repair protein MutS, domain III"/>
    <property type="match status" value="1"/>
</dbReference>
<evidence type="ECO:0000256" key="3">
    <source>
        <dbReference type="ARBA" id="ARBA00023125"/>
    </source>
</evidence>
<evidence type="ECO:0000313" key="6">
    <source>
        <dbReference type="EMBL" id="GBU05603.1"/>
    </source>
</evidence>
<dbReference type="GO" id="GO:0005524">
    <property type="term" value="F:ATP binding"/>
    <property type="evidence" value="ECO:0007669"/>
    <property type="project" value="UniProtKB-KW"/>
</dbReference>
<gene>
    <name evidence="7" type="ORF">EDD74_11154</name>
    <name evidence="6" type="ORF">FAEUMB_21440</name>
</gene>
<feature type="transmembrane region" description="Helical" evidence="4">
    <location>
        <begin position="172"/>
        <end position="202"/>
    </location>
</feature>
<dbReference type="PANTHER" id="PTHR11361:SF152">
    <property type="entry name" value="DNA MISMATCH REPAIR PROTEIN"/>
    <property type="match status" value="1"/>
</dbReference>
<evidence type="ECO:0000313" key="8">
    <source>
        <dbReference type="Proteomes" id="UP000294613"/>
    </source>
</evidence>
<keyword evidence="3" id="KW-0238">DNA-binding</keyword>
<keyword evidence="4" id="KW-1133">Transmembrane helix</keyword>
<dbReference type="Proteomes" id="UP000294613">
    <property type="component" value="Unassembled WGS sequence"/>
</dbReference>
<evidence type="ECO:0000256" key="2">
    <source>
        <dbReference type="ARBA" id="ARBA00022840"/>
    </source>
</evidence>
<dbReference type="AlphaFoldDB" id="A0A4R3JNM0"/>